<sequence>MTQLPGIIQSAPNQSLGFDADSVITKATAQKFASQGYKFCLRYLSLGAGEAPGDLTYEEALSILQGGLALMPVQHVSSPGWVPSAQLGTTYGDNAANNAISVGFPRKVNVWLDLEGISSEVSAEAVIQYCTSWYNAVAGAGYLPGLYVGANSILNSQQLYDLPFQHYWQSESTVPPVAVRSYQMVQSYVGEPVNGIGIDQDITYIDKEGGVPQWLILT</sequence>
<organism evidence="2 3">
    <name type="scientific">Microcystis viridis NIES-102</name>
    <dbReference type="NCBI Taxonomy" id="213615"/>
    <lineage>
        <taxon>Bacteria</taxon>
        <taxon>Bacillati</taxon>
        <taxon>Cyanobacteriota</taxon>
        <taxon>Cyanophyceae</taxon>
        <taxon>Oscillatoriophycideae</taxon>
        <taxon>Chroococcales</taxon>
        <taxon>Microcystaceae</taxon>
        <taxon>Microcystis</taxon>
    </lineage>
</organism>
<dbReference type="Proteomes" id="UP000278152">
    <property type="component" value="Chromosome"/>
</dbReference>
<evidence type="ECO:0000313" key="3">
    <source>
        <dbReference type="Proteomes" id="UP000278152"/>
    </source>
</evidence>
<proteinExistence type="predicted"/>
<gene>
    <name evidence="2" type="ORF">myaer102_02980</name>
</gene>
<name>A0A3G9JQN6_MICVR</name>
<dbReference type="EMBL" id="AP019314">
    <property type="protein sequence ID" value="BBH37837.1"/>
    <property type="molecule type" value="Genomic_DNA"/>
</dbReference>
<dbReference type="Pfam" id="PF08924">
    <property type="entry name" value="Rv2525c_GlyHyd-like"/>
    <property type="match status" value="1"/>
</dbReference>
<reference evidence="2 3" key="1">
    <citation type="submission" date="2018-11" db="EMBL/GenBank/DDBJ databases">
        <title>Complete genome sequence of Microcystis aeruginosa NIES-102.</title>
        <authorList>
            <person name="Yamaguchi H."/>
            <person name="Suzuki S."/>
            <person name="Kawachi M."/>
        </authorList>
    </citation>
    <scope>NUCLEOTIDE SEQUENCE [LARGE SCALE GENOMIC DNA]</scope>
    <source>
        <strain evidence="2 3">NIES-102</strain>
    </source>
</reference>
<dbReference type="SUPFAM" id="SSF51445">
    <property type="entry name" value="(Trans)glycosidases"/>
    <property type="match status" value="1"/>
</dbReference>
<accession>A0A3G9JQN6</accession>
<evidence type="ECO:0000259" key="1">
    <source>
        <dbReference type="Pfam" id="PF08924"/>
    </source>
</evidence>
<dbReference type="InterPro" id="IPR017853">
    <property type="entry name" value="GH"/>
</dbReference>
<dbReference type="Gene3D" id="3.20.20.80">
    <property type="entry name" value="Glycosidases"/>
    <property type="match status" value="1"/>
</dbReference>
<dbReference type="AlphaFoldDB" id="A0A3G9JQN6"/>
<dbReference type="KEGG" id="mvz:myaer102_02980"/>
<dbReference type="RefSeq" id="WP_002759945.1">
    <property type="nucleotide sequence ID" value="NZ_AP019314.1"/>
</dbReference>
<protein>
    <recommendedName>
        <fullName evidence="1">Rv2525c-like glycoside hydrolase-like domain-containing protein</fullName>
    </recommendedName>
</protein>
<dbReference type="InterPro" id="IPR015020">
    <property type="entry name" value="Rv2525c-like_Glyco_Hydro-like"/>
</dbReference>
<evidence type="ECO:0000313" key="2">
    <source>
        <dbReference type="EMBL" id="BBH37837.1"/>
    </source>
</evidence>
<feature type="domain" description="Rv2525c-like glycoside hydrolase-like" evidence="1">
    <location>
        <begin position="31"/>
        <end position="201"/>
    </location>
</feature>